<comment type="subcellular location">
    <subcellularLocation>
        <location evidence="1">Nucleus</location>
    </subcellularLocation>
</comment>
<dbReference type="InterPro" id="IPR001525">
    <property type="entry name" value="C5_MeTfrase"/>
</dbReference>
<dbReference type="EMBL" id="JARPOI010000008">
    <property type="protein sequence ID" value="KAJ9174789.1"/>
    <property type="molecule type" value="Genomic_DNA"/>
</dbReference>
<keyword evidence="10" id="KW-1185">Reference proteome</keyword>
<keyword evidence="6" id="KW-0539">Nucleus</keyword>
<dbReference type="Gene3D" id="2.30.30.490">
    <property type="match status" value="1"/>
</dbReference>
<reference evidence="9 10" key="1">
    <citation type="journal article" date="2023" name="Plant Biotechnol. J.">
        <title>Chromosome-level wild Hevea brasiliensis genome provides new tools for genomic-assisted breeding and valuable loci to elevate rubber yield.</title>
        <authorList>
            <person name="Cheng H."/>
            <person name="Song X."/>
            <person name="Hu Y."/>
            <person name="Wu T."/>
            <person name="Yang Q."/>
            <person name="An Z."/>
            <person name="Feng S."/>
            <person name="Deng Z."/>
            <person name="Wu W."/>
            <person name="Zeng X."/>
            <person name="Tu M."/>
            <person name="Wang X."/>
            <person name="Huang H."/>
        </authorList>
    </citation>
    <scope>NUCLEOTIDE SEQUENCE [LARGE SCALE GENOMIC DNA]</scope>
    <source>
        <strain evidence="9">MT/VB/25A 57/8</strain>
    </source>
</reference>
<evidence type="ECO:0000256" key="2">
    <source>
        <dbReference type="ARBA" id="ARBA00011975"/>
    </source>
</evidence>
<evidence type="ECO:0000256" key="4">
    <source>
        <dbReference type="ARBA" id="ARBA00022679"/>
    </source>
</evidence>
<proteinExistence type="inferred from homology"/>
<organism evidence="9 10">
    <name type="scientific">Hevea brasiliensis</name>
    <name type="common">Para rubber tree</name>
    <name type="synonym">Siphonia brasiliensis</name>
    <dbReference type="NCBI Taxonomy" id="3981"/>
    <lineage>
        <taxon>Eukaryota</taxon>
        <taxon>Viridiplantae</taxon>
        <taxon>Streptophyta</taxon>
        <taxon>Embryophyta</taxon>
        <taxon>Tracheophyta</taxon>
        <taxon>Spermatophyta</taxon>
        <taxon>Magnoliopsida</taxon>
        <taxon>eudicotyledons</taxon>
        <taxon>Gunneridae</taxon>
        <taxon>Pentapetalae</taxon>
        <taxon>rosids</taxon>
        <taxon>fabids</taxon>
        <taxon>Malpighiales</taxon>
        <taxon>Euphorbiaceae</taxon>
        <taxon>Crotonoideae</taxon>
        <taxon>Micrandreae</taxon>
        <taxon>Hevea</taxon>
    </lineage>
</organism>
<dbReference type="InterPro" id="IPR022702">
    <property type="entry name" value="Cytosine_MeTrfase1_RFD"/>
</dbReference>
<dbReference type="Gene3D" id="3.90.120.10">
    <property type="entry name" value="DNA Methylase, subunit A, domain 2"/>
    <property type="match status" value="1"/>
</dbReference>
<dbReference type="Pfam" id="PF12047">
    <property type="entry name" value="DNMT1-RFD"/>
    <property type="match status" value="1"/>
</dbReference>
<evidence type="ECO:0000256" key="1">
    <source>
        <dbReference type="ARBA" id="ARBA00004123"/>
    </source>
</evidence>
<keyword evidence="3 7" id="KW-0489">Methyltransferase</keyword>
<accession>A0ABQ9M7A3</accession>
<dbReference type="Pfam" id="PF00145">
    <property type="entry name" value="DNA_methylase"/>
    <property type="match status" value="1"/>
</dbReference>
<dbReference type="InterPro" id="IPR029063">
    <property type="entry name" value="SAM-dependent_MTases_sf"/>
</dbReference>
<dbReference type="Proteomes" id="UP001174677">
    <property type="component" value="Chromosome 8"/>
</dbReference>
<keyword evidence="4 7" id="KW-0808">Transferase</keyword>
<keyword evidence="5 7" id="KW-0949">S-adenosyl-L-methionine</keyword>
<feature type="domain" description="RFTS" evidence="8">
    <location>
        <begin position="10"/>
        <end position="106"/>
    </location>
</feature>
<evidence type="ECO:0000313" key="10">
    <source>
        <dbReference type="Proteomes" id="UP001174677"/>
    </source>
</evidence>
<dbReference type="InterPro" id="IPR050390">
    <property type="entry name" value="C5-Methyltransferase"/>
</dbReference>
<evidence type="ECO:0000313" key="9">
    <source>
        <dbReference type="EMBL" id="KAJ9174789.1"/>
    </source>
</evidence>
<protein>
    <recommendedName>
        <fullName evidence="2">DNA (cytosine-5-)-methyltransferase</fullName>
        <ecNumber evidence="2">2.1.1.37</ecNumber>
    </recommendedName>
</protein>
<evidence type="ECO:0000256" key="7">
    <source>
        <dbReference type="PROSITE-ProRule" id="PRU01016"/>
    </source>
</evidence>
<evidence type="ECO:0000256" key="5">
    <source>
        <dbReference type="ARBA" id="ARBA00022691"/>
    </source>
</evidence>
<dbReference type="PANTHER" id="PTHR10629:SF52">
    <property type="entry name" value="DNA (CYTOSINE-5)-METHYLTRANSFERASE 1"/>
    <property type="match status" value="1"/>
</dbReference>
<gene>
    <name evidence="9" type="ORF">P3X46_013394</name>
</gene>
<feature type="active site" evidence="7">
    <location>
        <position position="395"/>
    </location>
</feature>
<evidence type="ECO:0000256" key="6">
    <source>
        <dbReference type="ARBA" id="ARBA00023242"/>
    </source>
</evidence>
<evidence type="ECO:0000259" key="8">
    <source>
        <dbReference type="Pfam" id="PF12047"/>
    </source>
</evidence>
<comment type="similarity">
    <text evidence="7">Belongs to the class I-like SAM-binding methyltransferase superfamily. C5-methyltransferase family.</text>
</comment>
<evidence type="ECO:0000256" key="3">
    <source>
        <dbReference type="ARBA" id="ARBA00022603"/>
    </source>
</evidence>
<dbReference type="PANTHER" id="PTHR10629">
    <property type="entry name" value="CYTOSINE-SPECIFIC METHYLTRANSFERASE"/>
    <property type="match status" value="1"/>
</dbReference>
<dbReference type="SUPFAM" id="SSF53335">
    <property type="entry name" value="S-adenosyl-L-methionine-dependent methyltransferases"/>
    <property type="match status" value="1"/>
</dbReference>
<dbReference type="EC" id="2.1.1.37" evidence="2"/>
<comment type="caution">
    <text evidence="9">The sequence shown here is derived from an EMBL/GenBank/DDBJ whole genome shotgun (WGS) entry which is preliminary data.</text>
</comment>
<sequence>MEYVTRYVQISGLILPLEESIDKEKGVRCNGFGRIESWVISGYEEGSPVIWVSTGLAYYDCIKPSYKYRRFYNLFFEKAHACVEVYRKLSRTYGGNSNIGVDELIAGGEFIHNQLIGLDATAKKNDKMFTGLPVLVALREEKKKFESFLTSEAATSGIVGNTSLKVVEESADQSTSTTCGTEEDEDMKLARLLQEEENWLSMKQNNRQSSVPPSKFYIKINENEIANDYPLHTYYKTSVEEIDEFLLLPMGCADINMMIFGSGNVIQDADGSEYCLDDSSNQSSSACVEVENGIGLPIYLMTVPIVAIQGKCEVRKKHDLPPLDSRAIFEHIIFCEHLPVHIKLSSSKERMIDDFTYQKKKSKFKEGENGFNNIDKLSKALSKNRLATLDIFAVCGGFSKGLESAGMSVTKCAIEYEERAGEAFKSNHPEALVFINNCNMILRNFVSFNKGQTFRLTPASLLEMGYQVRFGVLEAGAYGVSQFRKRAFIWAASPEEMLPEWPEPMHVFAGSELRVTLSGNSQYAAVKSTANGAPFRAITVKDTIGDLPYIGNGALVTTMKVKLSTGEVVDLVPWCLPNTAKRHNQWKGLFGRLDWEGNFPTSVTDPQPMGKVGMCFHPEQDRIVTVRECARSQGFPDSYKFVGNIHHKHRQIENAIPPPLAIVLGRKLKEAIEKKKAQHNAASSCIQ</sequence>
<dbReference type="InterPro" id="IPR043151">
    <property type="entry name" value="BAH_sf"/>
</dbReference>
<name>A0ABQ9M7A3_HEVBR</name>
<dbReference type="PROSITE" id="PS51679">
    <property type="entry name" value="SAM_MT_C5"/>
    <property type="match status" value="1"/>
</dbReference>
<dbReference type="Gene3D" id="3.40.50.150">
    <property type="entry name" value="Vaccinia Virus protein VP39"/>
    <property type="match status" value="2"/>
</dbReference>